<feature type="binding site" evidence="2">
    <location>
        <position position="122"/>
    </location>
    <ligand>
        <name>Zn(2+)</name>
        <dbReference type="ChEBI" id="CHEBI:29105"/>
        <label>2</label>
    </ligand>
</feature>
<comment type="caution">
    <text evidence="3">The sequence shown here is derived from an EMBL/GenBank/DDBJ whole genome shotgun (WGS) entry which is preliminary data.</text>
</comment>
<reference evidence="3 4" key="1">
    <citation type="submission" date="2017-05" db="EMBL/GenBank/DDBJ databases">
        <title>De novo genome assembly of Deniococcus indicus strain DR1.</title>
        <authorList>
            <person name="Chauhan D."/>
            <person name="Yennamalli R.M."/>
            <person name="Priyadarshini R."/>
        </authorList>
    </citation>
    <scope>NUCLEOTIDE SEQUENCE [LARGE SCALE GENOMIC DNA]</scope>
    <source>
        <strain evidence="3 4">DR1</strain>
    </source>
</reference>
<keyword evidence="4" id="KW-1185">Reference proteome</keyword>
<dbReference type="PIRSF" id="PIRSF015853">
    <property type="entry name" value="Pep_DppA"/>
    <property type="match status" value="1"/>
</dbReference>
<dbReference type="InterPro" id="IPR027476">
    <property type="entry name" value="DppA_N"/>
</dbReference>
<feature type="binding site" evidence="2">
    <location>
        <position position="18"/>
    </location>
    <ligand>
        <name>Zn(2+)</name>
        <dbReference type="ChEBI" id="CHEBI:29105"/>
        <label>2</label>
    </ligand>
</feature>
<proteinExistence type="predicted"/>
<feature type="binding site" evidence="2">
    <location>
        <position position="20"/>
    </location>
    <ligand>
        <name>Zn(2+)</name>
        <dbReference type="ChEBI" id="CHEBI:29105"/>
        <label>1</label>
    </ligand>
</feature>
<keyword evidence="2" id="KW-0479">Metal-binding</keyword>
<feature type="binding site" evidence="2">
    <location>
        <position position="18"/>
    </location>
    <ligand>
        <name>Zn(2+)</name>
        <dbReference type="ChEBI" id="CHEBI:29105"/>
        <label>1</label>
    </ligand>
</feature>
<dbReference type="InterPro" id="IPR007035">
    <property type="entry name" value="Peptidase_M55"/>
</dbReference>
<protein>
    <submittedName>
        <fullName evidence="3">Peptide ABC transporter</fullName>
    </submittedName>
</protein>
<evidence type="ECO:0000256" key="2">
    <source>
        <dbReference type="PIRSR" id="PIRSR015853-2"/>
    </source>
</evidence>
<dbReference type="OrthoDB" id="9785420at2"/>
<organism evidence="3 4">
    <name type="scientific">Deinococcus indicus</name>
    <dbReference type="NCBI Taxonomy" id="223556"/>
    <lineage>
        <taxon>Bacteria</taxon>
        <taxon>Thermotogati</taxon>
        <taxon>Deinococcota</taxon>
        <taxon>Deinococci</taxon>
        <taxon>Deinococcales</taxon>
        <taxon>Deinococcaceae</taxon>
        <taxon>Deinococcus</taxon>
    </lineage>
</organism>
<evidence type="ECO:0000313" key="3">
    <source>
        <dbReference type="EMBL" id="OWL97764.1"/>
    </source>
</evidence>
<evidence type="ECO:0000256" key="1">
    <source>
        <dbReference type="PIRSR" id="PIRSR015853-1"/>
    </source>
</evidence>
<accession>A0A246BQ35</accession>
<dbReference type="Gene3D" id="3.40.50.10780">
    <property type="entry name" value="Dipeptide transport protein"/>
    <property type="match status" value="1"/>
</dbReference>
<gene>
    <name evidence="3" type="ORF">CBQ26_05820</name>
</gene>
<dbReference type="EMBL" id="NHMK01000009">
    <property type="protein sequence ID" value="OWL97764.1"/>
    <property type="molecule type" value="Genomic_DNA"/>
</dbReference>
<sequence>MSDQQSGTGARSIVISVDMEGVTGVSSWVQVSPPEFGGLVSGAEYERARERMTLEAAAAAQGALDAGATDVLVNDSHDTMRNLIPELLPDGVRFTSGNDKPLSMVQGVQEAGVLGLLFVGYHARAGSVRGPLAHTWNGFIRDVRVNGASTGEYGLNALLAGHYGVPVLFACGDDVAMTEITAELGEGVVTVPVKEGLSSFAATHLHPREAQRRIRDGAFRAVTQALHSPPEPYGTRFPAAAQLSFDHQARADACERVPGITRIDAVTVGWESENAFHLFQTFRMLASVAAVRLNA</sequence>
<dbReference type="CDD" id="cd08663">
    <property type="entry name" value="DAP_dppA_1"/>
    <property type="match status" value="1"/>
</dbReference>
<dbReference type="GO" id="GO:0046872">
    <property type="term" value="F:metal ion binding"/>
    <property type="evidence" value="ECO:0007669"/>
    <property type="project" value="UniProtKB-KW"/>
</dbReference>
<dbReference type="Proteomes" id="UP000197208">
    <property type="component" value="Unassembled WGS sequence"/>
</dbReference>
<dbReference type="RefSeq" id="WP_088247570.1">
    <property type="nucleotide sequence ID" value="NZ_BNAM01000002.1"/>
</dbReference>
<feature type="binding site" evidence="2">
    <location>
        <position position="77"/>
    </location>
    <ligand>
        <name>Zn(2+)</name>
        <dbReference type="ChEBI" id="CHEBI:29105"/>
        <label>2</label>
    </ligand>
</feature>
<name>A0A246BQ35_9DEIO</name>
<keyword evidence="2" id="KW-0862">Zinc</keyword>
<feature type="active site" description="Nucleophile" evidence="1">
    <location>
        <position position="134"/>
    </location>
</feature>
<evidence type="ECO:0000313" key="4">
    <source>
        <dbReference type="Proteomes" id="UP000197208"/>
    </source>
</evidence>
<dbReference type="Pfam" id="PF04951">
    <property type="entry name" value="Peptidase_M55"/>
    <property type="match status" value="1"/>
</dbReference>
<feature type="binding site" evidence="2">
    <location>
        <position position="152"/>
    </location>
    <ligand>
        <name>Zn(2+)</name>
        <dbReference type="ChEBI" id="CHEBI:29105"/>
        <label>2</label>
    </ligand>
</feature>
<dbReference type="InterPro" id="IPR036177">
    <property type="entry name" value="Peptidase_M55_sf"/>
</dbReference>
<dbReference type="AlphaFoldDB" id="A0A246BQ35"/>
<dbReference type="Gene3D" id="3.30.1360.130">
    <property type="entry name" value="Dipeptide transport protein"/>
    <property type="match status" value="1"/>
</dbReference>
<dbReference type="SUPFAM" id="SSF63992">
    <property type="entry name" value="Dipeptide transport protein"/>
    <property type="match status" value="1"/>
</dbReference>